<evidence type="ECO:0000313" key="1">
    <source>
        <dbReference type="EMBL" id="AKU92990.1"/>
    </source>
</evidence>
<dbReference type="Proteomes" id="UP000055590">
    <property type="component" value="Chromosome"/>
</dbReference>
<keyword evidence="2" id="KW-1185">Reference proteome</keyword>
<dbReference type="KEGG" id="vin:AKJ08_3377"/>
<proteinExistence type="predicted"/>
<dbReference type="STRING" id="1391653.AKJ08_3377"/>
<organism evidence="1 2">
    <name type="scientific">Vulgatibacter incomptus</name>
    <dbReference type="NCBI Taxonomy" id="1391653"/>
    <lineage>
        <taxon>Bacteria</taxon>
        <taxon>Pseudomonadati</taxon>
        <taxon>Myxococcota</taxon>
        <taxon>Myxococcia</taxon>
        <taxon>Myxococcales</taxon>
        <taxon>Cystobacterineae</taxon>
        <taxon>Vulgatibacteraceae</taxon>
        <taxon>Vulgatibacter</taxon>
    </lineage>
</organism>
<reference evidence="1 2" key="1">
    <citation type="submission" date="2015-08" db="EMBL/GenBank/DDBJ databases">
        <authorList>
            <person name="Babu N.S."/>
            <person name="Beckwith C.J."/>
            <person name="Beseler K.G."/>
            <person name="Brison A."/>
            <person name="Carone J.V."/>
            <person name="Caskin T.P."/>
            <person name="Diamond M."/>
            <person name="Durham M.E."/>
            <person name="Foxe J.M."/>
            <person name="Go M."/>
            <person name="Henderson B.A."/>
            <person name="Jones I.B."/>
            <person name="McGettigan J.A."/>
            <person name="Micheletti S.J."/>
            <person name="Nasrallah M.E."/>
            <person name="Ortiz D."/>
            <person name="Piller C.R."/>
            <person name="Privatt S.R."/>
            <person name="Schneider S.L."/>
            <person name="Sharp S."/>
            <person name="Smith T.C."/>
            <person name="Stanton J.D."/>
            <person name="Ullery H.E."/>
            <person name="Wilson R.J."/>
            <person name="Serrano M.G."/>
            <person name="Buck G."/>
            <person name="Lee V."/>
            <person name="Wang Y."/>
            <person name="Carvalho R."/>
            <person name="Voegtly L."/>
            <person name="Shi R."/>
            <person name="Duckworth R."/>
            <person name="Johnson A."/>
            <person name="Loviza R."/>
            <person name="Walstead R."/>
            <person name="Shah Z."/>
            <person name="Kiflezghi M."/>
            <person name="Wade K."/>
            <person name="Ball S.L."/>
            <person name="Bradley K.W."/>
            <person name="Asai D.J."/>
            <person name="Bowman C.A."/>
            <person name="Russell D.A."/>
            <person name="Pope W.H."/>
            <person name="Jacobs-Sera D."/>
            <person name="Hendrix R.W."/>
            <person name="Hatfull G.F."/>
        </authorList>
    </citation>
    <scope>NUCLEOTIDE SEQUENCE [LARGE SCALE GENOMIC DNA]</scope>
    <source>
        <strain evidence="1 2">DSM 27710</strain>
    </source>
</reference>
<sequence>MTHELAETLEATRAALARGDALEASHFASLAWEHCEALQASGSSIPADRVAEASALVSACIEAAQPLRDELRLELERAGASSRAHAAYAR</sequence>
<dbReference type="AlphaFoldDB" id="A0A0K1PHJ3"/>
<gene>
    <name evidence="1" type="ORF">AKJ08_3377</name>
</gene>
<evidence type="ECO:0000313" key="2">
    <source>
        <dbReference type="Proteomes" id="UP000055590"/>
    </source>
</evidence>
<protein>
    <submittedName>
        <fullName evidence="1">Uncharacterized protein</fullName>
    </submittedName>
</protein>
<name>A0A0K1PHJ3_9BACT</name>
<dbReference type="RefSeq" id="WP_050727072.1">
    <property type="nucleotide sequence ID" value="NZ_CP012332.1"/>
</dbReference>
<dbReference type="EMBL" id="CP012332">
    <property type="protein sequence ID" value="AKU92990.1"/>
    <property type="molecule type" value="Genomic_DNA"/>
</dbReference>
<accession>A0A0K1PHJ3</accession>